<feature type="domain" description="ZP" evidence="2">
    <location>
        <begin position="1"/>
        <end position="117"/>
    </location>
</feature>
<keyword evidence="1" id="KW-1133">Transmembrane helix</keyword>
<dbReference type="GO" id="GO:0009653">
    <property type="term" value="P:anatomical structure morphogenesis"/>
    <property type="evidence" value="ECO:0007669"/>
    <property type="project" value="TreeGrafter"/>
</dbReference>
<dbReference type="PROSITE" id="PS51034">
    <property type="entry name" value="ZP_2"/>
    <property type="match status" value="1"/>
</dbReference>
<dbReference type="PANTHER" id="PTHR47327">
    <property type="entry name" value="FI18240P1-RELATED"/>
    <property type="match status" value="1"/>
</dbReference>
<reference evidence="3" key="1">
    <citation type="submission" date="2022-07" db="EMBL/GenBank/DDBJ databases">
        <authorList>
            <person name="Trinca V."/>
            <person name="Uliana J.V.C."/>
            <person name="Torres T.T."/>
            <person name="Ward R.J."/>
            <person name="Monesi N."/>
        </authorList>
    </citation>
    <scope>NUCLEOTIDE SEQUENCE</scope>
    <source>
        <strain evidence="3">HSMRA1968</strain>
        <tissue evidence="3">Whole embryos</tissue>
    </source>
</reference>
<dbReference type="PANTHER" id="PTHR47327:SF9">
    <property type="entry name" value="NO MECHANORECEPTOR POTENTIAL A, ISOFORM A"/>
    <property type="match status" value="1"/>
</dbReference>
<keyword evidence="1" id="KW-0812">Transmembrane</keyword>
<dbReference type="InterPro" id="IPR001507">
    <property type="entry name" value="ZP_dom"/>
</dbReference>
<dbReference type="InterPro" id="IPR052774">
    <property type="entry name" value="Celegans_DevNeuronal_Protein"/>
</dbReference>
<gene>
    <name evidence="3" type="ORF">Bhyg_06363</name>
</gene>
<evidence type="ECO:0000259" key="2">
    <source>
        <dbReference type="PROSITE" id="PS51034"/>
    </source>
</evidence>
<keyword evidence="4" id="KW-1185">Reference proteome</keyword>
<dbReference type="EMBL" id="WJQU01000002">
    <property type="protein sequence ID" value="KAJ6641424.1"/>
    <property type="molecule type" value="Genomic_DNA"/>
</dbReference>
<sequence length="442" mass="49749">MILYQNRPTTTIAVGDPLTFRLEAQDGYNQLTDIFATNVVARDPYSGRSIQLIDRYGCPVDPYVFPELDKLRSGDSLEARFNAFKIPESNFLVFEATVRTCRDGCQPAYCPGQSGRSEPSFGRRRRSINGTLVAESTEELNNEMLERDNSTNAENKINETSTFNDKQIFDPDTSPDIPEHVREMIEVFETRDEIDNEIVPRKLVSPFNSICLTPSEYHGLISAVVLLMILLLSITLAAGLAYRRYWTVMIKNRTIDRSSPVNSFIPSALHQNMNVSSRQFNASTCGSSSQNARSSLNLFNGGLQKTFATGNLSRMCQLPVMNPLRNNGNATEFDDPSEPIYTDPSLFERSSCYDEIYGFFILRQIISTGWYAPENKSSVFQDASTKDKCEIIIMHADCSISSPHVLSTFKFRENGKTGHALNLNLNKSHFEMQHVNLEKKSG</sequence>
<accession>A0A9Q0N2H3</accession>
<protein>
    <recommendedName>
        <fullName evidence="2">ZP domain-containing protein</fullName>
    </recommendedName>
</protein>
<comment type="caution">
    <text evidence="3">The sequence shown here is derived from an EMBL/GenBank/DDBJ whole genome shotgun (WGS) entry which is preliminary data.</text>
</comment>
<evidence type="ECO:0000256" key="1">
    <source>
        <dbReference type="SAM" id="Phobius"/>
    </source>
</evidence>
<dbReference type="AlphaFoldDB" id="A0A9Q0N2H3"/>
<feature type="transmembrane region" description="Helical" evidence="1">
    <location>
        <begin position="217"/>
        <end position="242"/>
    </location>
</feature>
<organism evidence="3 4">
    <name type="scientific">Pseudolycoriella hygida</name>
    <dbReference type="NCBI Taxonomy" id="35572"/>
    <lineage>
        <taxon>Eukaryota</taxon>
        <taxon>Metazoa</taxon>
        <taxon>Ecdysozoa</taxon>
        <taxon>Arthropoda</taxon>
        <taxon>Hexapoda</taxon>
        <taxon>Insecta</taxon>
        <taxon>Pterygota</taxon>
        <taxon>Neoptera</taxon>
        <taxon>Endopterygota</taxon>
        <taxon>Diptera</taxon>
        <taxon>Nematocera</taxon>
        <taxon>Sciaroidea</taxon>
        <taxon>Sciaridae</taxon>
        <taxon>Pseudolycoriella</taxon>
    </lineage>
</organism>
<dbReference type="OrthoDB" id="6423981at2759"/>
<proteinExistence type="predicted"/>
<evidence type="ECO:0000313" key="4">
    <source>
        <dbReference type="Proteomes" id="UP001151699"/>
    </source>
</evidence>
<dbReference type="Proteomes" id="UP001151699">
    <property type="component" value="Chromosome B"/>
</dbReference>
<keyword evidence="1" id="KW-0472">Membrane</keyword>
<name>A0A9Q0N2H3_9DIPT</name>
<evidence type="ECO:0000313" key="3">
    <source>
        <dbReference type="EMBL" id="KAJ6641424.1"/>
    </source>
</evidence>